<dbReference type="EMBL" id="DSKP01000033">
    <property type="protein sequence ID" value="HEB48360.1"/>
    <property type="molecule type" value="Genomic_DNA"/>
</dbReference>
<gene>
    <name evidence="2" type="ORF">ENP77_00990</name>
</gene>
<name>A0A7C1T0U7_THEPE</name>
<keyword evidence="1" id="KW-0472">Membrane</keyword>
<comment type="caution">
    <text evidence="2">The sequence shown here is derived from an EMBL/GenBank/DDBJ whole genome shotgun (WGS) entry which is preliminary data.</text>
</comment>
<reference evidence="2" key="1">
    <citation type="journal article" date="2020" name="mSystems">
        <title>Genome- and Community-Level Interaction Insights into Carbon Utilization and Element Cycling Functions of Hydrothermarchaeota in Hydrothermal Sediment.</title>
        <authorList>
            <person name="Zhou Z."/>
            <person name="Liu Y."/>
            <person name="Xu W."/>
            <person name="Pan J."/>
            <person name="Luo Z.H."/>
            <person name="Li M."/>
        </authorList>
    </citation>
    <scope>NUCLEOTIDE SEQUENCE [LARGE SCALE GENOMIC DNA]</scope>
    <source>
        <strain evidence="2">SpSt-25</strain>
    </source>
</reference>
<evidence type="ECO:0000256" key="1">
    <source>
        <dbReference type="SAM" id="Phobius"/>
    </source>
</evidence>
<feature type="transmembrane region" description="Helical" evidence="1">
    <location>
        <begin position="587"/>
        <end position="613"/>
    </location>
</feature>
<sequence length="666" mass="74128">MLNFTLHIKTCRGEDIIWQHYDYPLIFINGIDINYTKKLNCARFSCKIEYPQAGNYLLDIEWLGRRVFSQILYLNGSQLAVTVKANISNIMVSVYTLDGRELQGLKVMLRVGDRELEVLSGQRLALPHGHVGYEVSSPSGLAKTSGVSEVNCGTAVLRANLSVFSRLVFAFRLLDNLPAAGLNASVKIFYEEMELKNVDLRSSSEAEIPEAPTGRYKVLVFIVGRLFEERIVEVTAGSNAYVIPLSVLSSAAIRLLDASGNAIQDENLEVVVADPLGRVYRSDLSGGLLTLPYAPLGSYELTIYDAKWGVQLGSYAFSISSTDTSRGIDVLTNLVKSIIRVKASGSQTLPRDSYILLKYSGIVVFAERLSEEKTSVTIELSYLPLEAVLQLTYRYGTYAQEEVLRVTSGENLVEVQLYDVKLTVIDLDKKPVGGCDISISSKYFNYSFKLDYNEILLKNLPLTDAKVSVKCSGIEVLRATLTPEELRRKNVTLVAHVGDIAVYVKGWFGRPISGALVKIAVASFSEAAEYLAYTDQSGFASVKNVPLPPTANITLTVSYRGVVYERGLDVNIKNYDVFLDIFFDTPIFVLSLSQTIIVVAVSLMLTVTALLAYTRIARLKEIKELFVEPLGVAEEREGEGVLARFRRFFSRRRRRKAEEEELFFSF</sequence>
<dbReference type="AlphaFoldDB" id="A0A7C1T0U7"/>
<accession>A0A7C1T0U7</accession>
<keyword evidence="1" id="KW-1133">Transmembrane helix</keyword>
<evidence type="ECO:0000313" key="2">
    <source>
        <dbReference type="EMBL" id="HEB48360.1"/>
    </source>
</evidence>
<organism evidence="2">
    <name type="scientific">Thermofilum pendens</name>
    <dbReference type="NCBI Taxonomy" id="2269"/>
    <lineage>
        <taxon>Archaea</taxon>
        <taxon>Thermoproteota</taxon>
        <taxon>Thermoprotei</taxon>
        <taxon>Thermofilales</taxon>
        <taxon>Thermofilaceae</taxon>
        <taxon>Thermofilum</taxon>
    </lineage>
</organism>
<protein>
    <submittedName>
        <fullName evidence="2">Uncharacterized protein</fullName>
    </submittedName>
</protein>
<keyword evidence="1" id="KW-0812">Transmembrane</keyword>
<proteinExistence type="predicted"/>